<dbReference type="Proteomes" id="UP001164250">
    <property type="component" value="Chromosome 5"/>
</dbReference>
<dbReference type="EMBL" id="CM047901">
    <property type="protein sequence ID" value="KAJ0096329.1"/>
    <property type="molecule type" value="Genomic_DNA"/>
</dbReference>
<evidence type="ECO:0000313" key="2">
    <source>
        <dbReference type="Proteomes" id="UP001164250"/>
    </source>
</evidence>
<gene>
    <name evidence="1" type="ORF">Patl1_28086</name>
</gene>
<protein>
    <submittedName>
        <fullName evidence="1">Uncharacterized protein</fullName>
    </submittedName>
</protein>
<proteinExistence type="predicted"/>
<name>A0ACC1BBK8_9ROSI</name>
<organism evidence="1 2">
    <name type="scientific">Pistacia atlantica</name>
    <dbReference type="NCBI Taxonomy" id="434234"/>
    <lineage>
        <taxon>Eukaryota</taxon>
        <taxon>Viridiplantae</taxon>
        <taxon>Streptophyta</taxon>
        <taxon>Embryophyta</taxon>
        <taxon>Tracheophyta</taxon>
        <taxon>Spermatophyta</taxon>
        <taxon>Magnoliopsida</taxon>
        <taxon>eudicotyledons</taxon>
        <taxon>Gunneridae</taxon>
        <taxon>Pentapetalae</taxon>
        <taxon>rosids</taxon>
        <taxon>malvids</taxon>
        <taxon>Sapindales</taxon>
        <taxon>Anacardiaceae</taxon>
        <taxon>Pistacia</taxon>
    </lineage>
</organism>
<accession>A0ACC1BBK8</accession>
<comment type="caution">
    <text evidence="1">The sequence shown here is derived from an EMBL/GenBank/DDBJ whole genome shotgun (WGS) entry which is preliminary data.</text>
</comment>
<evidence type="ECO:0000313" key="1">
    <source>
        <dbReference type="EMBL" id="KAJ0096329.1"/>
    </source>
</evidence>
<reference evidence="2" key="1">
    <citation type="journal article" date="2023" name="G3 (Bethesda)">
        <title>Genome assembly and association tests identify interacting loci associated with vigor, precocity, and sex in interspecific pistachio rootstocks.</title>
        <authorList>
            <person name="Palmer W."/>
            <person name="Jacygrad E."/>
            <person name="Sagayaradj S."/>
            <person name="Cavanaugh K."/>
            <person name="Han R."/>
            <person name="Bertier L."/>
            <person name="Beede B."/>
            <person name="Kafkas S."/>
            <person name="Golino D."/>
            <person name="Preece J."/>
            <person name="Michelmore R."/>
        </authorList>
    </citation>
    <scope>NUCLEOTIDE SEQUENCE [LARGE SCALE GENOMIC DNA]</scope>
</reference>
<sequence>MWGPTNALLEENLSSDQQGLTPYCLKMEDEEKVEIEQTMSASTFVEPSFPLQEKVGESLVPIASMDNTKKMREDIDRYGGGLELFSHGYEKLGFMHRYHTF</sequence>
<keyword evidence="2" id="KW-1185">Reference proteome</keyword>